<comment type="caution">
    <text evidence="2">The sequence shown here is derived from an EMBL/GenBank/DDBJ whole genome shotgun (WGS) entry which is preliminary data.</text>
</comment>
<accession>A0A077LZM3</accession>
<gene>
    <name evidence="2" type="ORF">BN12_4330001</name>
</gene>
<evidence type="ECO:0000259" key="1">
    <source>
        <dbReference type="Pfam" id="PF21074"/>
    </source>
</evidence>
<protein>
    <recommendedName>
        <fullName evidence="1">NAD-specific glutamate dehydrogenase C-terminal domain-containing protein</fullName>
    </recommendedName>
</protein>
<keyword evidence="3" id="KW-1185">Reference proteome</keyword>
<dbReference type="Pfam" id="PF21074">
    <property type="entry name" value="GDH_C"/>
    <property type="match status" value="1"/>
</dbReference>
<reference evidence="2 3" key="1">
    <citation type="journal article" date="2013" name="ISME J.">
        <title>A metabolic model for members of the genus Tetrasphaera involved in enhanced biological phosphorus removal.</title>
        <authorList>
            <person name="Kristiansen R."/>
            <person name="Nguyen H.T.T."/>
            <person name="Saunders A.M."/>
            <person name="Nielsen J.L."/>
            <person name="Wimmer R."/>
            <person name="Le V.Q."/>
            <person name="McIlroy S.J."/>
            <person name="Petrovski S."/>
            <person name="Seviour R.J."/>
            <person name="Calteau A."/>
            <person name="Nielsen K.L."/>
            <person name="Nielsen P.H."/>
        </authorList>
    </citation>
    <scope>NUCLEOTIDE SEQUENCE [LARGE SCALE GENOMIC DNA]</scope>
    <source>
        <strain evidence="2 3">T1-X7</strain>
    </source>
</reference>
<dbReference type="AlphaFoldDB" id="A0A077LZM3"/>
<sequence length="75" mass="7841">MTRSVIDVSTAQREAGPEARFEVWAKANSESLDRARRSLAGITRLESPNLAALSVALRTLRGVVRSGSGSGAASA</sequence>
<evidence type="ECO:0000313" key="3">
    <source>
        <dbReference type="Proteomes" id="UP000035721"/>
    </source>
</evidence>
<dbReference type="STRING" id="1194083.BN12_4330001"/>
<name>A0A077LZM3_9MICO</name>
<proteinExistence type="predicted"/>
<feature type="domain" description="NAD-specific glutamate dehydrogenase C-terminal" evidence="1">
    <location>
        <begin position="1"/>
        <end position="61"/>
    </location>
</feature>
<dbReference type="EMBL" id="CAJB01000372">
    <property type="protein sequence ID" value="CCH79448.1"/>
    <property type="molecule type" value="Genomic_DNA"/>
</dbReference>
<organism evidence="2 3">
    <name type="scientific">Nostocoides japonicum T1-X7</name>
    <dbReference type="NCBI Taxonomy" id="1194083"/>
    <lineage>
        <taxon>Bacteria</taxon>
        <taxon>Bacillati</taxon>
        <taxon>Actinomycetota</taxon>
        <taxon>Actinomycetes</taxon>
        <taxon>Micrococcales</taxon>
        <taxon>Intrasporangiaceae</taxon>
        <taxon>Nostocoides</taxon>
    </lineage>
</organism>
<evidence type="ECO:0000313" key="2">
    <source>
        <dbReference type="EMBL" id="CCH79448.1"/>
    </source>
</evidence>
<dbReference type="Proteomes" id="UP000035721">
    <property type="component" value="Unassembled WGS sequence"/>
</dbReference>
<dbReference type="InterPro" id="IPR048381">
    <property type="entry name" value="GDH_C"/>
</dbReference>